<dbReference type="AlphaFoldDB" id="A0A939T710"/>
<dbReference type="Gene3D" id="3.40.50.2300">
    <property type="match status" value="2"/>
</dbReference>
<dbReference type="SUPFAM" id="SSF47413">
    <property type="entry name" value="lambda repressor-like DNA-binding domains"/>
    <property type="match status" value="1"/>
</dbReference>
<keyword evidence="3" id="KW-0804">Transcription</keyword>
<dbReference type="InterPro" id="IPR028082">
    <property type="entry name" value="Peripla_BP_I"/>
</dbReference>
<dbReference type="SMART" id="SM00354">
    <property type="entry name" value="HTH_LACI"/>
    <property type="match status" value="1"/>
</dbReference>
<dbReference type="InterPro" id="IPR046335">
    <property type="entry name" value="LacI/GalR-like_sensor"/>
</dbReference>
<dbReference type="PANTHER" id="PTHR30146:SF153">
    <property type="entry name" value="LACTOSE OPERON REPRESSOR"/>
    <property type="match status" value="1"/>
</dbReference>
<comment type="caution">
    <text evidence="5">The sequence shown here is derived from an EMBL/GenBank/DDBJ whole genome shotgun (WGS) entry which is preliminary data.</text>
</comment>
<dbReference type="RefSeq" id="WP_208256492.1">
    <property type="nucleotide sequence ID" value="NZ_JAGEOJ010000006.1"/>
</dbReference>
<name>A0A939T710_9ACTN</name>
<keyword evidence="2 5" id="KW-0238">DNA-binding</keyword>
<organism evidence="5 6">
    <name type="scientific">Actinomadura barringtoniae</name>
    <dbReference type="NCBI Taxonomy" id="1427535"/>
    <lineage>
        <taxon>Bacteria</taxon>
        <taxon>Bacillati</taxon>
        <taxon>Actinomycetota</taxon>
        <taxon>Actinomycetes</taxon>
        <taxon>Streptosporangiales</taxon>
        <taxon>Thermomonosporaceae</taxon>
        <taxon>Actinomadura</taxon>
    </lineage>
</organism>
<evidence type="ECO:0000313" key="5">
    <source>
        <dbReference type="EMBL" id="MBO2448837.1"/>
    </source>
</evidence>
<evidence type="ECO:0000256" key="1">
    <source>
        <dbReference type="ARBA" id="ARBA00023015"/>
    </source>
</evidence>
<sequence>MSERARPTLAVIAEEAGVSPATVSKVLNGRTDVAPSTRERVEGLLHEHNYPRPGHGRRARRSGLVDLVLAGLDSPWAMEILRGVEAECTLHGIGAVVSQVREDDARPPSWQNLPALHHSDGVILVTSRMTERQREQLERAGVALVLIDPVNLPDSGIASVGATNWAGGMAATEHLLSLGHRRIAMIGGPADILCTQARVDGYRTALDRAGVEADRELIRYGDFHHEGGFARARELLALPAGRRPTAIFAGSDQQAMGAYEAARQAGLRVPEDLSVVGFDDLPLCEWLSPPLTTVRQPLEEMGRIAARTLLQLLDGQPLLTPRIELSTQLRVRHSTAPPPPEGP</sequence>
<dbReference type="EMBL" id="JAGEOJ010000006">
    <property type="protein sequence ID" value="MBO2448837.1"/>
    <property type="molecule type" value="Genomic_DNA"/>
</dbReference>
<dbReference type="PROSITE" id="PS50932">
    <property type="entry name" value="HTH_LACI_2"/>
    <property type="match status" value="1"/>
</dbReference>
<dbReference type="GO" id="GO:0000976">
    <property type="term" value="F:transcription cis-regulatory region binding"/>
    <property type="evidence" value="ECO:0007669"/>
    <property type="project" value="TreeGrafter"/>
</dbReference>
<reference evidence="5" key="1">
    <citation type="submission" date="2021-03" db="EMBL/GenBank/DDBJ databases">
        <authorList>
            <person name="Kanchanasin P."/>
            <person name="Saeng-In P."/>
            <person name="Phongsopitanun W."/>
            <person name="Yuki M."/>
            <person name="Kudo T."/>
            <person name="Ohkuma M."/>
            <person name="Tanasupawat S."/>
        </authorList>
    </citation>
    <scope>NUCLEOTIDE SEQUENCE</scope>
    <source>
        <strain evidence="5">GKU 128</strain>
    </source>
</reference>
<dbReference type="Pfam" id="PF13377">
    <property type="entry name" value="Peripla_BP_3"/>
    <property type="match status" value="1"/>
</dbReference>
<dbReference type="Gene3D" id="1.10.260.40">
    <property type="entry name" value="lambda repressor-like DNA-binding domains"/>
    <property type="match status" value="1"/>
</dbReference>
<keyword evidence="6" id="KW-1185">Reference proteome</keyword>
<proteinExistence type="predicted"/>
<evidence type="ECO:0000313" key="6">
    <source>
        <dbReference type="Proteomes" id="UP000669179"/>
    </source>
</evidence>
<keyword evidence="1" id="KW-0805">Transcription regulation</keyword>
<dbReference type="CDD" id="cd01392">
    <property type="entry name" value="HTH_LacI"/>
    <property type="match status" value="1"/>
</dbReference>
<dbReference type="CDD" id="cd06296">
    <property type="entry name" value="PBP1_CatR-like"/>
    <property type="match status" value="1"/>
</dbReference>
<feature type="domain" description="HTH lacI-type" evidence="4">
    <location>
        <begin position="7"/>
        <end position="61"/>
    </location>
</feature>
<dbReference type="InterPro" id="IPR000843">
    <property type="entry name" value="HTH_LacI"/>
</dbReference>
<gene>
    <name evidence="5" type="ORF">J4573_17165</name>
</gene>
<dbReference type="GO" id="GO:0003700">
    <property type="term" value="F:DNA-binding transcription factor activity"/>
    <property type="evidence" value="ECO:0007669"/>
    <property type="project" value="TreeGrafter"/>
</dbReference>
<dbReference type="Pfam" id="PF00356">
    <property type="entry name" value="LacI"/>
    <property type="match status" value="1"/>
</dbReference>
<protein>
    <submittedName>
        <fullName evidence="5">LacI family DNA-binding transcriptional regulator</fullName>
    </submittedName>
</protein>
<dbReference type="SUPFAM" id="SSF53822">
    <property type="entry name" value="Periplasmic binding protein-like I"/>
    <property type="match status" value="1"/>
</dbReference>
<evidence type="ECO:0000259" key="4">
    <source>
        <dbReference type="PROSITE" id="PS50932"/>
    </source>
</evidence>
<accession>A0A939T710</accession>
<evidence type="ECO:0000256" key="3">
    <source>
        <dbReference type="ARBA" id="ARBA00023163"/>
    </source>
</evidence>
<dbReference type="PANTHER" id="PTHR30146">
    <property type="entry name" value="LACI-RELATED TRANSCRIPTIONAL REPRESSOR"/>
    <property type="match status" value="1"/>
</dbReference>
<dbReference type="InterPro" id="IPR010982">
    <property type="entry name" value="Lambda_DNA-bd_dom_sf"/>
</dbReference>
<dbReference type="Proteomes" id="UP000669179">
    <property type="component" value="Unassembled WGS sequence"/>
</dbReference>
<evidence type="ECO:0000256" key="2">
    <source>
        <dbReference type="ARBA" id="ARBA00023125"/>
    </source>
</evidence>